<protein>
    <submittedName>
        <fullName evidence="1">Uncharacterized protein</fullName>
    </submittedName>
</protein>
<sequence>MIDTITSTTEKLIEIYEDKDDARKDEIAALGDQTATGTNVFIIREYHRKHPAARVVDIDANEEYEALLKEEPVIEFTGEHIILSYLMVMVSVLA</sequence>
<evidence type="ECO:0000313" key="2">
    <source>
        <dbReference type="Proteomes" id="UP001054252"/>
    </source>
</evidence>
<dbReference type="EMBL" id="BPVZ01000062">
    <property type="protein sequence ID" value="GKV23272.1"/>
    <property type="molecule type" value="Genomic_DNA"/>
</dbReference>
<dbReference type="Proteomes" id="UP001054252">
    <property type="component" value="Unassembled WGS sequence"/>
</dbReference>
<proteinExistence type="predicted"/>
<evidence type="ECO:0000313" key="1">
    <source>
        <dbReference type="EMBL" id="GKV23272.1"/>
    </source>
</evidence>
<name>A0AAV5KFA8_9ROSI</name>
<reference evidence="1 2" key="1">
    <citation type="journal article" date="2021" name="Commun. Biol.">
        <title>The genome of Shorea leprosula (Dipterocarpaceae) highlights the ecological relevance of drought in aseasonal tropical rainforests.</title>
        <authorList>
            <person name="Ng K.K.S."/>
            <person name="Kobayashi M.J."/>
            <person name="Fawcett J.A."/>
            <person name="Hatakeyama M."/>
            <person name="Paape T."/>
            <person name="Ng C.H."/>
            <person name="Ang C.C."/>
            <person name="Tnah L.H."/>
            <person name="Lee C.T."/>
            <person name="Nishiyama T."/>
            <person name="Sese J."/>
            <person name="O'Brien M.J."/>
            <person name="Copetti D."/>
            <person name="Mohd Noor M.I."/>
            <person name="Ong R.C."/>
            <person name="Putra M."/>
            <person name="Sireger I.Z."/>
            <person name="Indrioko S."/>
            <person name="Kosugi Y."/>
            <person name="Izuno A."/>
            <person name="Isagi Y."/>
            <person name="Lee S.L."/>
            <person name="Shimizu K.K."/>
        </authorList>
    </citation>
    <scope>NUCLEOTIDE SEQUENCE [LARGE SCALE GENOMIC DNA]</scope>
    <source>
        <strain evidence="1">214</strain>
    </source>
</reference>
<dbReference type="AlphaFoldDB" id="A0AAV5KFA8"/>
<organism evidence="1 2">
    <name type="scientific">Rubroshorea leprosula</name>
    <dbReference type="NCBI Taxonomy" id="152421"/>
    <lineage>
        <taxon>Eukaryota</taxon>
        <taxon>Viridiplantae</taxon>
        <taxon>Streptophyta</taxon>
        <taxon>Embryophyta</taxon>
        <taxon>Tracheophyta</taxon>
        <taxon>Spermatophyta</taxon>
        <taxon>Magnoliopsida</taxon>
        <taxon>eudicotyledons</taxon>
        <taxon>Gunneridae</taxon>
        <taxon>Pentapetalae</taxon>
        <taxon>rosids</taxon>
        <taxon>malvids</taxon>
        <taxon>Malvales</taxon>
        <taxon>Dipterocarpaceae</taxon>
        <taxon>Rubroshorea</taxon>
    </lineage>
</organism>
<accession>A0AAV5KFA8</accession>
<comment type="caution">
    <text evidence="1">The sequence shown here is derived from an EMBL/GenBank/DDBJ whole genome shotgun (WGS) entry which is preliminary data.</text>
</comment>
<keyword evidence="2" id="KW-1185">Reference proteome</keyword>
<gene>
    <name evidence="1" type="ORF">SLEP1_g33020</name>
</gene>